<dbReference type="Proteomes" id="UP000184267">
    <property type="component" value="Unassembled WGS sequence"/>
</dbReference>
<protein>
    <submittedName>
        <fullName evidence="1">Uncharacterized protein</fullName>
    </submittedName>
</protein>
<keyword evidence="2" id="KW-1185">Reference proteome</keyword>
<evidence type="ECO:0000313" key="2">
    <source>
        <dbReference type="Proteomes" id="UP000184267"/>
    </source>
</evidence>
<sequence>MKQFTVLSSSHLAFGINASYIVGRTVYVDSCNIVNFGAKKASSDDLQLMPAGGAETRDVVEAD</sequence>
<evidence type="ECO:0000313" key="1">
    <source>
        <dbReference type="EMBL" id="OJT04436.1"/>
    </source>
</evidence>
<dbReference type="EMBL" id="MNAD01001540">
    <property type="protein sequence ID" value="OJT04436.1"/>
    <property type="molecule type" value="Genomic_DNA"/>
</dbReference>
<organism evidence="1 2">
    <name type="scientific">Trametes pubescens</name>
    <name type="common">White-rot fungus</name>
    <dbReference type="NCBI Taxonomy" id="154538"/>
    <lineage>
        <taxon>Eukaryota</taxon>
        <taxon>Fungi</taxon>
        <taxon>Dikarya</taxon>
        <taxon>Basidiomycota</taxon>
        <taxon>Agaricomycotina</taxon>
        <taxon>Agaricomycetes</taxon>
        <taxon>Polyporales</taxon>
        <taxon>Polyporaceae</taxon>
        <taxon>Trametes</taxon>
    </lineage>
</organism>
<dbReference type="AlphaFoldDB" id="A0A1M2VA57"/>
<comment type="caution">
    <text evidence="1">The sequence shown here is derived from an EMBL/GenBank/DDBJ whole genome shotgun (WGS) entry which is preliminary data.</text>
</comment>
<accession>A0A1M2VA57</accession>
<name>A0A1M2VA57_TRAPU</name>
<gene>
    <name evidence="1" type="ORF">TRAPUB_4892</name>
</gene>
<reference evidence="1 2" key="1">
    <citation type="submission" date="2016-10" db="EMBL/GenBank/DDBJ databases">
        <title>Genome sequence of the basidiomycete white-rot fungus Trametes pubescens.</title>
        <authorList>
            <person name="Makela M.R."/>
            <person name="Granchi Z."/>
            <person name="Peng M."/>
            <person name="De Vries R.P."/>
            <person name="Grigoriev I."/>
            <person name="Riley R."/>
            <person name="Hilden K."/>
        </authorList>
    </citation>
    <scope>NUCLEOTIDE SEQUENCE [LARGE SCALE GENOMIC DNA]</scope>
    <source>
        <strain evidence="1 2">FBCC735</strain>
    </source>
</reference>
<proteinExistence type="predicted"/>